<comment type="caution">
    <text evidence="12">The sequence shown here is derived from an EMBL/GenBank/DDBJ whole genome shotgun (WGS) entry which is preliminary data.</text>
</comment>
<dbReference type="EMBL" id="SNRW01006155">
    <property type="protein sequence ID" value="KAA6383618.1"/>
    <property type="molecule type" value="Genomic_DNA"/>
</dbReference>
<evidence type="ECO:0000259" key="11">
    <source>
        <dbReference type="PROSITE" id="PS50011"/>
    </source>
</evidence>
<keyword evidence="3" id="KW-0723">Serine/threonine-protein kinase</keyword>
<comment type="catalytic activity">
    <reaction evidence="9">
        <text>L-seryl-[protein] + ATP = O-phospho-L-seryl-[protein] + ADP + H(+)</text>
        <dbReference type="Rhea" id="RHEA:17989"/>
        <dbReference type="Rhea" id="RHEA-COMP:9863"/>
        <dbReference type="Rhea" id="RHEA-COMP:11604"/>
        <dbReference type="ChEBI" id="CHEBI:15378"/>
        <dbReference type="ChEBI" id="CHEBI:29999"/>
        <dbReference type="ChEBI" id="CHEBI:30616"/>
        <dbReference type="ChEBI" id="CHEBI:83421"/>
        <dbReference type="ChEBI" id="CHEBI:456216"/>
        <dbReference type="EC" id="2.7.11.1"/>
    </reaction>
</comment>
<dbReference type="AlphaFoldDB" id="A0A5J4VLZ8"/>
<organism evidence="12 13">
    <name type="scientific">Streblomastix strix</name>
    <dbReference type="NCBI Taxonomy" id="222440"/>
    <lineage>
        <taxon>Eukaryota</taxon>
        <taxon>Metamonada</taxon>
        <taxon>Preaxostyla</taxon>
        <taxon>Oxymonadida</taxon>
        <taxon>Streblomastigidae</taxon>
        <taxon>Streblomastix</taxon>
    </lineage>
</organism>
<dbReference type="Proteomes" id="UP000324800">
    <property type="component" value="Unassembled WGS sequence"/>
</dbReference>
<dbReference type="GO" id="GO:0005737">
    <property type="term" value="C:cytoplasm"/>
    <property type="evidence" value="ECO:0007669"/>
    <property type="project" value="TreeGrafter"/>
</dbReference>
<keyword evidence="4" id="KW-0808">Transferase</keyword>
<accession>A0A5J4VLZ8</accession>
<dbReference type="EC" id="2.7.11.1" evidence="2"/>
<evidence type="ECO:0000256" key="5">
    <source>
        <dbReference type="ARBA" id="ARBA00022741"/>
    </source>
</evidence>
<evidence type="ECO:0000256" key="1">
    <source>
        <dbReference type="ARBA" id="ARBA00008874"/>
    </source>
</evidence>
<evidence type="ECO:0000256" key="6">
    <source>
        <dbReference type="ARBA" id="ARBA00022777"/>
    </source>
</evidence>
<evidence type="ECO:0000256" key="7">
    <source>
        <dbReference type="ARBA" id="ARBA00022840"/>
    </source>
</evidence>
<dbReference type="GO" id="GO:0004674">
    <property type="term" value="F:protein serine/threonine kinase activity"/>
    <property type="evidence" value="ECO:0007669"/>
    <property type="project" value="UniProtKB-KW"/>
</dbReference>
<dbReference type="PROSITE" id="PS00107">
    <property type="entry name" value="PROTEIN_KINASE_ATP"/>
    <property type="match status" value="1"/>
</dbReference>
<evidence type="ECO:0000313" key="13">
    <source>
        <dbReference type="Proteomes" id="UP000324800"/>
    </source>
</evidence>
<dbReference type="SMART" id="SM00220">
    <property type="entry name" value="S_TKc"/>
    <property type="match status" value="1"/>
</dbReference>
<dbReference type="OrthoDB" id="4062651at2759"/>
<feature type="binding site" evidence="10">
    <location>
        <position position="42"/>
    </location>
    <ligand>
        <name>ATP</name>
        <dbReference type="ChEBI" id="CHEBI:30616"/>
    </ligand>
</feature>
<dbReference type="PANTHER" id="PTHR48012:SF10">
    <property type="entry name" value="FI20177P1"/>
    <property type="match status" value="1"/>
</dbReference>
<dbReference type="InterPro" id="IPR000719">
    <property type="entry name" value="Prot_kinase_dom"/>
</dbReference>
<evidence type="ECO:0000313" key="12">
    <source>
        <dbReference type="EMBL" id="KAA6383618.1"/>
    </source>
</evidence>
<evidence type="ECO:0000256" key="2">
    <source>
        <dbReference type="ARBA" id="ARBA00012513"/>
    </source>
</evidence>
<evidence type="ECO:0000256" key="9">
    <source>
        <dbReference type="ARBA" id="ARBA00048679"/>
    </source>
</evidence>
<dbReference type="InterPro" id="IPR050629">
    <property type="entry name" value="STE20/SPS1-PAK"/>
</dbReference>
<dbReference type="SUPFAM" id="SSF56112">
    <property type="entry name" value="Protein kinase-like (PK-like)"/>
    <property type="match status" value="1"/>
</dbReference>
<feature type="non-terminal residue" evidence="12">
    <location>
        <position position="149"/>
    </location>
</feature>
<evidence type="ECO:0000256" key="10">
    <source>
        <dbReference type="PROSITE-ProRule" id="PRU10141"/>
    </source>
</evidence>
<dbReference type="PANTHER" id="PTHR48012">
    <property type="entry name" value="STERILE20-LIKE KINASE, ISOFORM B-RELATED"/>
    <property type="match status" value="1"/>
</dbReference>
<dbReference type="InterPro" id="IPR011009">
    <property type="entry name" value="Kinase-like_dom_sf"/>
</dbReference>
<comment type="similarity">
    <text evidence="1">Belongs to the protein kinase superfamily. STE Ser/Thr protein kinase family. STE20 subfamily.</text>
</comment>
<dbReference type="GO" id="GO:0005524">
    <property type="term" value="F:ATP binding"/>
    <property type="evidence" value="ECO:0007669"/>
    <property type="project" value="UniProtKB-UniRule"/>
</dbReference>
<gene>
    <name evidence="12" type="ORF">EZS28_020857</name>
</gene>
<dbReference type="Gene3D" id="1.10.510.10">
    <property type="entry name" value="Transferase(Phosphotransferase) domain 1"/>
    <property type="match status" value="1"/>
</dbReference>
<evidence type="ECO:0000256" key="3">
    <source>
        <dbReference type="ARBA" id="ARBA00022527"/>
    </source>
</evidence>
<protein>
    <recommendedName>
        <fullName evidence="2">non-specific serine/threonine protein kinase</fullName>
        <ecNumber evidence="2">2.7.11.1</ecNumber>
    </recommendedName>
</protein>
<comment type="catalytic activity">
    <reaction evidence="8">
        <text>L-threonyl-[protein] + ATP = O-phospho-L-threonyl-[protein] + ADP + H(+)</text>
        <dbReference type="Rhea" id="RHEA:46608"/>
        <dbReference type="Rhea" id="RHEA-COMP:11060"/>
        <dbReference type="Rhea" id="RHEA-COMP:11605"/>
        <dbReference type="ChEBI" id="CHEBI:15378"/>
        <dbReference type="ChEBI" id="CHEBI:30013"/>
        <dbReference type="ChEBI" id="CHEBI:30616"/>
        <dbReference type="ChEBI" id="CHEBI:61977"/>
        <dbReference type="ChEBI" id="CHEBI:456216"/>
        <dbReference type="EC" id="2.7.11.1"/>
    </reaction>
</comment>
<dbReference type="PROSITE" id="PS50011">
    <property type="entry name" value="PROTEIN_KINASE_DOM"/>
    <property type="match status" value="1"/>
</dbReference>
<dbReference type="InterPro" id="IPR017441">
    <property type="entry name" value="Protein_kinase_ATP_BS"/>
</dbReference>
<sequence length="149" mass="16812">MEQQCQQVLQANGFQILQPLGKGAFGHVFQVKDKQLGVIAAKVMNEDEFDQNEWNNSVQKIRGEQNPFALKYHSVKTLDDSAVILMEYANMKNLDILIGAKKDIPIPIIRALMRQILEGLRLMHENGLIHRNIKGQNILLHSTPGSGRV</sequence>
<name>A0A5J4VLZ8_9EUKA</name>
<keyword evidence="5 10" id="KW-0547">Nucleotide-binding</keyword>
<proteinExistence type="inferred from homology"/>
<evidence type="ECO:0000256" key="8">
    <source>
        <dbReference type="ARBA" id="ARBA00047899"/>
    </source>
</evidence>
<reference evidence="12 13" key="1">
    <citation type="submission" date="2019-03" db="EMBL/GenBank/DDBJ databases">
        <title>Single cell metagenomics reveals metabolic interactions within the superorganism composed of flagellate Streblomastix strix and complex community of Bacteroidetes bacteria on its surface.</title>
        <authorList>
            <person name="Treitli S.C."/>
            <person name="Kolisko M."/>
            <person name="Husnik F."/>
            <person name="Keeling P."/>
            <person name="Hampl V."/>
        </authorList>
    </citation>
    <scope>NUCLEOTIDE SEQUENCE [LARGE SCALE GENOMIC DNA]</scope>
    <source>
        <strain evidence="12">ST1C</strain>
    </source>
</reference>
<keyword evidence="7 10" id="KW-0067">ATP-binding</keyword>
<dbReference type="Pfam" id="PF00069">
    <property type="entry name" value="Pkinase"/>
    <property type="match status" value="1"/>
</dbReference>
<feature type="domain" description="Protein kinase" evidence="11">
    <location>
        <begin position="14"/>
        <end position="149"/>
    </location>
</feature>
<evidence type="ECO:0000256" key="4">
    <source>
        <dbReference type="ARBA" id="ARBA00022679"/>
    </source>
</evidence>
<keyword evidence="6" id="KW-0418">Kinase</keyword>